<evidence type="ECO:0000313" key="5">
    <source>
        <dbReference type="Proteomes" id="UP000001058"/>
    </source>
</evidence>
<dbReference type="InParanoid" id="D8UEY6"/>
<dbReference type="Proteomes" id="UP000001058">
    <property type="component" value="Unassembled WGS sequence"/>
</dbReference>
<feature type="region of interest" description="Disordered" evidence="2">
    <location>
        <begin position="22"/>
        <end position="115"/>
    </location>
</feature>
<evidence type="ECO:0000259" key="3">
    <source>
        <dbReference type="SMART" id="SM00645"/>
    </source>
</evidence>
<comment type="similarity">
    <text evidence="1">Belongs to the peptidase C1 family.</text>
</comment>
<dbReference type="GO" id="GO:0006508">
    <property type="term" value="P:proteolysis"/>
    <property type="evidence" value="ECO:0007669"/>
    <property type="project" value="InterPro"/>
</dbReference>
<reference evidence="4 5" key="1">
    <citation type="journal article" date="2010" name="Science">
        <title>Genomic analysis of organismal complexity in the multicellular green alga Volvox carteri.</title>
        <authorList>
            <person name="Prochnik S.E."/>
            <person name="Umen J."/>
            <person name="Nedelcu A.M."/>
            <person name="Hallmann A."/>
            <person name="Miller S.M."/>
            <person name="Nishii I."/>
            <person name="Ferris P."/>
            <person name="Kuo A."/>
            <person name="Mitros T."/>
            <person name="Fritz-Laylin L.K."/>
            <person name="Hellsten U."/>
            <person name="Chapman J."/>
            <person name="Simakov O."/>
            <person name="Rensing S.A."/>
            <person name="Terry A."/>
            <person name="Pangilinan J."/>
            <person name="Kapitonov V."/>
            <person name="Jurka J."/>
            <person name="Salamov A."/>
            <person name="Shapiro H."/>
            <person name="Schmutz J."/>
            <person name="Grimwood J."/>
            <person name="Lindquist E."/>
            <person name="Lucas S."/>
            <person name="Grigoriev I.V."/>
            <person name="Schmitt R."/>
            <person name="Kirk D."/>
            <person name="Rokhsar D.S."/>
        </authorList>
    </citation>
    <scope>NUCLEOTIDE SEQUENCE [LARGE SCALE GENOMIC DNA]</scope>
    <source>
        <strain evidence="5">f. Nagariensis / Eve</strain>
    </source>
</reference>
<dbReference type="SUPFAM" id="SSF54001">
    <property type="entry name" value="Cysteine proteinases"/>
    <property type="match status" value="1"/>
</dbReference>
<dbReference type="CDD" id="cd02619">
    <property type="entry name" value="Peptidase_C1"/>
    <property type="match status" value="1"/>
</dbReference>
<dbReference type="InterPro" id="IPR038765">
    <property type="entry name" value="Papain-like_cys_pep_sf"/>
</dbReference>
<dbReference type="AlphaFoldDB" id="D8UEY6"/>
<name>D8UEY6_VOLCA</name>
<protein>
    <recommendedName>
        <fullName evidence="3">Peptidase C1A papain C-terminal domain-containing protein</fullName>
    </recommendedName>
</protein>
<evidence type="ECO:0000256" key="1">
    <source>
        <dbReference type="ARBA" id="ARBA00008455"/>
    </source>
</evidence>
<dbReference type="RefSeq" id="XP_002957177.1">
    <property type="nucleotide sequence ID" value="XM_002957131.1"/>
</dbReference>
<feature type="compositionally biased region" description="Low complexity" evidence="2">
    <location>
        <begin position="71"/>
        <end position="90"/>
    </location>
</feature>
<proteinExistence type="inferred from homology"/>
<evidence type="ECO:0000256" key="2">
    <source>
        <dbReference type="SAM" id="MobiDB-lite"/>
    </source>
</evidence>
<sequence length="404" mass="43098">MPLLCAAMQSDWAPWVDVGDGSGDAVYDSSPVVPYDESQTTPLVPQSPDPDIEFRPRGAAGGVTEARHAPEAPSEAGPAAASVPAAVDGDGSPQSEPAGSTGKSSDFFPPPLPPMWDSRMKELTGDVRIISSVKNQASCNSCVSFAVIAAAETAYALGRRISAAWVDFSEHSLFFCDSALAASPPNCNYGWNVPDALAALQRSGVYLDCCREYNPTLGSSKCESPARPGSCRAGRQVTDCRPHPGRWEVREVLWGSAAAANVSAAKELVMSAGSAVACFREFSDTKRIGREIYRDNPAAVSRGYHCAQLIGWDDEAGYWLFKSSWGEDLGDNGFYRDIFAFNPRAISHSRRLPPEHLRVLCARHITGVGVIPKGISPGGIARVTIIIAAAPQPTNDVMHSIQFA</sequence>
<dbReference type="OrthoDB" id="531790at2759"/>
<organism evidence="5">
    <name type="scientific">Volvox carteri f. nagariensis</name>
    <dbReference type="NCBI Taxonomy" id="3068"/>
    <lineage>
        <taxon>Eukaryota</taxon>
        <taxon>Viridiplantae</taxon>
        <taxon>Chlorophyta</taxon>
        <taxon>core chlorophytes</taxon>
        <taxon>Chlorophyceae</taxon>
        <taxon>CS clade</taxon>
        <taxon>Chlamydomonadales</taxon>
        <taxon>Volvocaceae</taxon>
        <taxon>Volvox</taxon>
    </lineage>
</organism>
<dbReference type="STRING" id="3068.D8UEY6"/>
<feature type="domain" description="Peptidase C1A papain C-terminal" evidence="3">
    <location>
        <begin position="112"/>
        <end position="344"/>
    </location>
</feature>
<keyword evidence="5" id="KW-1185">Reference proteome</keyword>
<dbReference type="GeneID" id="9626676"/>
<dbReference type="SMART" id="SM00645">
    <property type="entry name" value="Pept_C1"/>
    <property type="match status" value="1"/>
</dbReference>
<dbReference type="Pfam" id="PF00112">
    <property type="entry name" value="Peptidase_C1"/>
    <property type="match status" value="1"/>
</dbReference>
<dbReference type="EMBL" id="GL378391">
    <property type="protein sequence ID" value="EFJ41675.1"/>
    <property type="molecule type" value="Genomic_DNA"/>
</dbReference>
<dbReference type="KEGG" id="vcn:VOLCADRAFT_98250"/>
<dbReference type="GO" id="GO:0008234">
    <property type="term" value="F:cysteine-type peptidase activity"/>
    <property type="evidence" value="ECO:0007669"/>
    <property type="project" value="InterPro"/>
</dbReference>
<dbReference type="InterPro" id="IPR013128">
    <property type="entry name" value="Peptidase_C1A"/>
</dbReference>
<evidence type="ECO:0000313" key="4">
    <source>
        <dbReference type="EMBL" id="EFJ41675.1"/>
    </source>
</evidence>
<gene>
    <name evidence="4" type="ORF">VOLCADRAFT_98250</name>
</gene>
<accession>D8UEY6</accession>
<dbReference type="Gene3D" id="3.90.70.10">
    <property type="entry name" value="Cysteine proteinases"/>
    <property type="match status" value="1"/>
</dbReference>
<dbReference type="InterPro" id="IPR000668">
    <property type="entry name" value="Peptidase_C1A_C"/>
</dbReference>
<dbReference type="PANTHER" id="PTHR12411">
    <property type="entry name" value="CYSTEINE PROTEASE FAMILY C1-RELATED"/>
    <property type="match status" value="1"/>
</dbReference>
<feature type="compositionally biased region" description="Polar residues" evidence="2">
    <location>
        <begin position="92"/>
        <end position="104"/>
    </location>
</feature>